<sequence>MGPTQDPDGDVQITDLGIENQFKELLKNTQNKVIESLNISFQNLLDENKKLQNQLTELKDELSRLKSSSSEGEFRNVKNFITAQLNESFENQNKEFYKQLTLFKEELKDKKDRNSLNELWHIIENECQSVKDKLNPSVDKEIELDQLRKENMELRQLNNKLKEENSDYQVTIDNATKYRFADDDQNNSFHLNKDINDLNNKISKFVTNLKEDIQIHSDNFSNLFRHYKCTQDTKKEDTQLEKEILKRLVIDTIIQEFSEFLKSENSCFEKEIMRDLKLLFDKSTDTNSGNNDIKKSVLTKIKQIYAILGSSGFTEPDHPFINHCKAQLIKIMNQYRTITNESKRMEIEDQASVLVRDVVSIFCFRRFAQEPIINYTWIKNDEPIDSLTMTGTCTWNENEIDKLVVQICSFPLFGVNLEDQDKRQIYTQARFSSYKYRIYVGFDAQRHGHTYEHAETPKRPRHAIIM</sequence>
<reference evidence="1" key="1">
    <citation type="submission" date="2021-06" db="EMBL/GenBank/DDBJ databases">
        <authorList>
            <person name="Kallberg Y."/>
            <person name="Tangrot J."/>
            <person name="Rosling A."/>
        </authorList>
    </citation>
    <scope>NUCLEOTIDE SEQUENCE</scope>
    <source>
        <strain evidence="1">MA461A</strain>
    </source>
</reference>
<protein>
    <submittedName>
        <fullName evidence="1">13033_t:CDS:1</fullName>
    </submittedName>
</protein>
<evidence type="ECO:0000313" key="1">
    <source>
        <dbReference type="EMBL" id="CAG8576062.1"/>
    </source>
</evidence>
<accession>A0ACA9M813</accession>
<proteinExistence type="predicted"/>
<dbReference type="EMBL" id="CAJVQC010007176">
    <property type="protein sequence ID" value="CAG8576062.1"/>
    <property type="molecule type" value="Genomic_DNA"/>
</dbReference>
<gene>
    <name evidence="1" type="ORF">RPERSI_LOCUS4944</name>
</gene>
<organism evidence="1 2">
    <name type="scientific">Racocetra persica</name>
    <dbReference type="NCBI Taxonomy" id="160502"/>
    <lineage>
        <taxon>Eukaryota</taxon>
        <taxon>Fungi</taxon>
        <taxon>Fungi incertae sedis</taxon>
        <taxon>Mucoromycota</taxon>
        <taxon>Glomeromycotina</taxon>
        <taxon>Glomeromycetes</taxon>
        <taxon>Diversisporales</taxon>
        <taxon>Gigasporaceae</taxon>
        <taxon>Racocetra</taxon>
    </lineage>
</organism>
<dbReference type="Proteomes" id="UP000789920">
    <property type="component" value="Unassembled WGS sequence"/>
</dbReference>
<evidence type="ECO:0000313" key="2">
    <source>
        <dbReference type="Proteomes" id="UP000789920"/>
    </source>
</evidence>
<keyword evidence="2" id="KW-1185">Reference proteome</keyword>
<comment type="caution">
    <text evidence="1">The sequence shown here is derived from an EMBL/GenBank/DDBJ whole genome shotgun (WGS) entry which is preliminary data.</text>
</comment>
<name>A0ACA9M813_9GLOM</name>